<evidence type="ECO:0000313" key="2">
    <source>
        <dbReference type="Proteomes" id="UP000261875"/>
    </source>
</evidence>
<name>A0A2U8I384_9GAMM</name>
<dbReference type="STRING" id="1878942.GCA_900128755_00057"/>
<evidence type="ECO:0000313" key="1">
    <source>
        <dbReference type="EMBL" id="AWK13580.1"/>
    </source>
</evidence>
<dbReference type="AlphaFoldDB" id="A0A2U8I384"/>
<sequence>MIFSQIRDLAPHNKKDKFMVSVGEGKMVFSISGVSIHTESISEHSSQFIQNSLLGFNQTMLDTEELIIPIKKIMDEKIRNYFIPYGKRLVEIKNHAINTMKEFVKLVYAGTYLKHEGIIYYYDVEKKYCKSVIYAPGTEPESKLTGKSKQVKKMDHRFVTLIPNLESQDNLPDNSSDLGHFNEFKHENNKYYNELSELNAIIDGLVVDHGLIIMRNAGDNLYRLIFDDKIIIGIMSFTNVLFELKKLHTNGIYITDIKLGNLTYDEKSEEVRMIDVQNRVRKGEKHKKIGHTNRYVTVQVYSYCTERVDPNSEEMHDSNYHYLRVADEYAILICMMQSTTGDRVFRSPSPSNVGEKWNHHGIMNYKNQDIISDWIDHYVQLEFREHVKKFLTNPATAADESPDRKYLADMLSIQNGQFVQNF</sequence>
<organism evidence="1 2">
    <name type="scientific">Candidatus Fukatsuia symbiotica</name>
    <dbReference type="NCBI Taxonomy" id="1878942"/>
    <lineage>
        <taxon>Bacteria</taxon>
        <taxon>Pseudomonadati</taxon>
        <taxon>Pseudomonadota</taxon>
        <taxon>Gammaproteobacteria</taxon>
        <taxon>Enterobacterales</taxon>
        <taxon>Yersiniaceae</taxon>
        <taxon>Candidatus Fukatsuia</taxon>
    </lineage>
</organism>
<dbReference type="KEGG" id="fsm:CCS41_02175"/>
<dbReference type="SUPFAM" id="SSF56112">
    <property type="entry name" value="Protein kinase-like (PK-like)"/>
    <property type="match status" value="1"/>
</dbReference>
<protein>
    <recommendedName>
        <fullName evidence="3">Protein kinase domain-containing protein</fullName>
    </recommendedName>
</protein>
<dbReference type="Proteomes" id="UP000261875">
    <property type="component" value="Chromosome"/>
</dbReference>
<dbReference type="EMBL" id="CP021659">
    <property type="protein sequence ID" value="AWK13580.1"/>
    <property type="molecule type" value="Genomic_DNA"/>
</dbReference>
<dbReference type="InterPro" id="IPR011009">
    <property type="entry name" value="Kinase-like_dom_sf"/>
</dbReference>
<reference evidence="1 2" key="1">
    <citation type="submission" date="2017-05" db="EMBL/GenBank/DDBJ databases">
        <title>Genome sequence of Candidatus Fukatsuia symbiotica and Candidatus Hamiltonella defensa from Acyrthosiphon pisum strain 5D.</title>
        <authorList>
            <person name="Patel V.A."/>
            <person name="Chevignon G."/>
            <person name="Russell J.A."/>
            <person name="Oliver K.M."/>
        </authorList>
    </citation>
    <scope>NUCLEOTIDE SEQUENCE [LARGE SCALE GENOMIC DNA]</scope>
    <source>
        <strain evidence="1 2">5D</strain>
    </source>
</reference>
<gene>
    <name evidence="1" type="ORF">CCS41_02175</name>
</gene>
<dbReference type="Gene3D" id="1.10.510.10">
    <property type="entry name" value="Transferase(Phosphotransferase) domain 1"/>
    <property type="match status" value="1"/>
</dbReference>
<proteinExistence type="predicted"/>
<evidence type="ECO:0008006" key="3">
    <source>
        <dbReference type="Google" id="ProtNLM"/>
    </source>
</evidence>
<keyword evidence="2" id="KW-1185">Reference proteome</keyword>
<accession>A0A2U8I384</accession>
<dbReference type="RefSeq" id="WP_119797131.1">
    <property type="nucleotide sequence ID" value="NZ_CP021659.1"/>
</dbReference>